<feature type="coiled-coil region" evidence="6">
    <location>
        <begin position="574"/>
        <end position="642"/>
    </location>
</feature>
<dbReference type="KEGG" id="bpor:BPO_0621"/>
<evidence type="ECO:0000313" key="9">
    <source>
        <dbReference type="Proteomes" id="UP001432059"/>
    </source>
</evidence>
<dbReference type="RefSeq" id="WP_327984916.1">
    <property type="nucleotide sequence ID" value="NZ_CP136426.1"/>
</dbReference>
<keyword evidence="1" id="KW-0677">Repeat</keyword>
<dbReference type="InterPro" id="IPR051309">
    <property type="entry name" value="ABCF_ATPase"/>
</dbReference>
<dbReference type="GO" id="GO:0016887">
    <property type="term" value="F:ATP hydrolysis activity"/>
    <property type="evidence" value="ECO:0007669"/>
    <property type="project" value="InterPro"/>
</dbReference>
<dbReference type="Gene3D" id="3.40.50.300">
    <property type="entry name" value="P-loop containing nucleotide triphosphate hydrolases"/>
    <property type="match status" value="2"/>
</dbReference>
<dbReference type="GO" id="GO:0016740">
    <property type="term" value="F:transferase activity"/>
    <property type="evidence" value="ECO:0007669"/>
    <property type="project" value="UniProtKB-KW"/>
</dbReference>
<dbReference type="AlphaFoldDB" id="A0AAU0F1F4"/>
<dbReference type="SUPFAM" id="SSF52540">
    <property type="entry name" value="P-loop containing nucleoside triphosphate hydrolases"/>
    <property type="match status" value="2"/>
</dbReference>
<keyword evidence="8" id="KW-0808">Transferase</keyword>
<evidence type="ECO:0000313" key="8">
    <source>
        <dbReference type="EMBL" id="WOC51268.1"/>
    </source>
</evidence>
<feature type="coiled-coil region" evidence="6">
    <location>
        <begin position="245"/>
        <end position="283"/>
    </location>
</feature>
<name>A0AAU0F1F4_9FLAO</name>
<dbReference type="Pfam" id="PF00005">
    <property type="entry name" value="ABC_tran"/>
    <property type="match status" value="2"/>
</dbReference>
<dbReference type="Pfam" id="PF12848">
    <property type="entry name" value="ABC_tran_Xtn"/>
    <property type="match status" value="1"/>
</dbReference>
<keyword evidence="6" id="KW-0175">Coiled coil</keyword>
<dbReference type="InterPro" id="IPR027417">
    <property type="entry name" value="P-loop_NTPase"/>
</dbReference>
<dbReference type="InterPro" id="IPR003439">
    <property type="entry name" value="ABC_transporter-like_ATP-bd"/>
</dbReference>
<evidence type="ECO:0000256" key="3">
    <source>
        <dbReference type="ARBA" id="ARBA00022840"/>
    </source>
</evidence>
<dbReference type="SMART" id="SM00382">
    <property type="entry name" value="AAA"/>
    <property type="match status" value="2"/>
</dbReference>
<protein>
    <recommendedName>
        <fullName evidence="5">Probable ATP-binding protein YbiT</fullName>
    </recommendedName>
</protein>
<evidence type="ECO:0000256" key="2">
    <source>
        <dbReference type="ARBA" id="ARBA00022741"/>
    </source>
</evidence>
<dbReference type="GO" id="GO:0005524">
    <property type="term" value="F:ATP binding"/>
    <property type="evidence" value="ECO:0007669"/>
    <property type="project" value="UniProtKB-KW"/>
</dbReference>
<evidence type="ECO:0000256" key="5">
    <source>
        <dbReference type="ARBA" id="ARBA00074044"/>
    </source>
</evidence>
<dbReference type="Proteomes" id="UP001432059">
    <property type="component" value="Chromosome"/>
</dbReference>
<evidence type="ECO:0000256" key="6">
    <source>
        <dbReference type="SAM" id="Coils"/>
    </source>
</evidence>
<dbReference type="InterPro" id="IPR032781">
    <property type="entry name" value="ABC_tran_Xtn"/>
</dbReference>
<dbReference type="PROSITE" id="PS00211">
    <property type="entry name" value="ABC_TRANSPORTER_1"/>
    <property type="match status" value="2"/>
</dbReference>
<dbReference type="PANTHER" id="PTHR42855">
    <property type="entry name" value="ABC TRANSPORTER ATP-BINDING SUBUNIT"/>
    <property type="match status" value="1"/>
</dbReference>
<dbReference type="CDD" id="cd03221">
    <property type="entry name" value="ABCF_EF-3"/>
    <property type="match status" value="2"/>
</dbReference>
<sequence>MLSVQGLGLHHAGNYLFRDVNFTIKRDDKIGLVGKNGAGKSTLLKILSGEINFFEGNVVPEGNITIGFLKQDLEFVKGRTVWEETKQAFEQINQWKNELEEVNHQLATRTDYESDDYSNLIHRMTDLNDLLHHHDAYNLEGDMEKVLLGLGFKASDFDRLTDEFSGGWRMRIELAKLLLQNNDLMLLDEPTNHLDMESIMWLENFLKDYNGAIVLVSHDKQFMTSVCNRTFDVNNKKIDDYKANYTKYLELRKERREKLEQAKKNQDAEIKQMEDNINRFRASATKASFAQSLIKKLEKIERIEIDNEDVSKFNIRFVQSVVPGKVIFEAEKLGKAYGDKQIFDEVDFFVERGDRIALLGQNGQGKTTLAKILTGQIKDYTGTWNLGHNVNIGYFAQNQEEVLTPGKTVLQEAEDAATEETRPRVRDLLGNFLFSGEDVQKKTQVLSGGERNRLALCKLLLRPFNVLIMDEPTNHLDIQSKEIIKLALQKYEGTLIVISHDREFLQGLADKIFEFRDGRMKEFLGNIDEYLEYRQKESIREISMEKSKLDEKKQDFKPEIVETKPENAPSSTGNQFISKEQKQLQSKLKKIEEKIAEYETEIEQLETYFSKTNPTAEELEKYETAKKELEETMQQWEELALQIDN</sequence>
<feature type="domain" description="ABC transporter" evidence="7">
    <location>
        <begin position="328"/>
        <end position="542"/>
    </location>
</feature>
<organism evidence="8 9">
    <name type="scientific">Bergeyella porcorum</name>
    <dbReference type="NCBI Taxonomy" id="1735111"/>
    <lineage>
        <taxon>Bacteria</taxon>
        <taxon>Pseudomonadati</taxon>
        <taxon>Bacteroidota</taxon>
        <taxon>Flavobacteriia</taxon>
        <taxon>Flavobacteriales</taxon>
        <taxon>Weeksellaceae</taxon>
        <taxon>Bergeyella</taxon>
    </lineage>
</organism>
<dbReference type="InterPro" id="IPR017871">
    <property type="entry name" value="ABC_transporter-like_CS"/>
</dbReference>
<reference evidence="8" key="1">
    <citation type="submission" date="2023-10" db="EMBL/GenBank/DDBJ databases">
        <title>Characterization and whole genome sequencing of a novel strain of Bergeyella porcorum QD2021 isolated from pig.</title>
        <authorList>
            <person name="Liu G."/>
            <person name="Chen C."/>
            <person name="Han X."/>
        </authorList>
    </citation>
    <scope>NUCLEOTIDE SEQUENCE</scope>
    <source>
        <strain evidence="8">QD2021</strain>
    </source>
</reference>
<proteinExistence type="inferred from homology"/>
<dbReference type="PANTHER" id="PTHR42855:SF2">
    <property type="entry name" value="DRUG RESISTANCE ABC TRANSPORTER,ATP-BINDING PROTEIN"/>
    <property type="match status" value="1"/>
</dbReference>
<keyword evidence="3" id="KW-0067">ATP-binding</keyword>
<comment type="similarity">
    <text evidence="4">Belongs to the ABC transporter superfamily. ABCF family. YbiT subfamily.</text>
</comment>
<gene>
    <name evidence="8" type="ORF">BPO_0621</name>
</gene>
<keyword evidence="2" id="KW-0547">Nucleotide-binding</keyword>
<evidence type="ECO:0000259" key="7">
    <source>
        <dbReference type="PROSITE" id="PS50893"/>
    </source>
</evidence>
<evidence type="ECO:0000256" key="1">
    <source>
        <dbReference type="ARBA" id="ARBA00022737"/>
    </source>
</evidence>
<dbReference type="FunFam" id="3.40.50.300:FF:000070">
    <property type="entry name" value="Putative ABC transporter ATP-binding component"/>
    <property type="match status" value="1"/>
</dbReference>
<dbReference type="PROSITE" id="PS50893">
    <property type="entry name" value="ABC_TRANSPORTER_2"/>
    <property type="match status" value="2"/>
</dbReference>
<feature type="domain" description="ABC transporter" evidence="7">
    <location>
        <begin position="2"/>
        <end position="260"/>
    </location>
</feature>
<keyword evidence="9" id="KW-1185">Reference proteome</keyword>
<evidence type="ECO:0000256" key="4">
    <source>
        <dbReference type="ARBA" id="ARBA00061551"/>
    </source>
</evidence>
<dbReference type="EMBL" id="CP136426">
    <property type="protein sequence ID" value="WOC51268.1"/>
    <property type="molecule type" value="Genomic_DNA"/>
</dbReference>
<dbReference type="InterPro" id="IPR003593">
    <property type="entry name" value="AAA+_ATPase"/>
</dbReference>
<dbReference type="FunFam" id="3.40.50.300:FF:000011">
    <property type="entry name" value="Putative ABC transporter ATP-binding component"/>
    <property type="match status" value="1"/>
</dbReference>
<accession>A0AAU0F1F4</accession>